<dbReference type="AlphaFoldDB" id="A0A369QNV9"/>
<dbReference type="OrthoDB" id="4205621at2"/>
<protein>
    <recommendedName>
        <fullName evidence="3">AraC-type arabinose-binding/dimerisation domain-containing protein</fullName>
    </recommendedName>
</protein>
<dbReference type="SUPFAM" id="SSF51182">
    <property type="entry name" value="RmlC-like cupins"/>
    <property type="match status" value="1"/>
</dbReference>
<reference evidence="1 2" key="1">
    <citation type="submission" date="2018-04" db="EMBL/GenBank/DDBJ databases">
        <title>Adhaeribacter sp. HMF7616 genome sequencing and assembly.</title>
        <authorList>
            <person name="Kang H."/>
            <person name="Kang J."/>
            <person name="Cha I."/>
            <person name="Kim H."/>
            <person name="Joh K."/>
        </authorList>
    </citation>
    <scope>NUCLEOTIDE SEQUENCE [LARGE SCALE GENOMIC DNA]</scope>
    <source>
        <strain evidence="1 2">HMF7616</strain>
    </source>
</reference>
<dbReference type="InterPro" id="IPR011051">
    <property type="entry name" value="RmlC_Cupin_sf"/>
</dbReference>
<proteinExistence type="predicted"/>
<name>A0A369QNV9_9BACT</name>
<accession>A0A369QNV9</accession>
<keyword evidence="2" id="KW-1185">Reference proteome</keyword>
<dbReference type="RefSeq" id="WP_115373674.1">
    <property type="nucleotide sequence ID" value="NZ_QASA01000001.1"/>
</dbReference>
<sequence>MIKAYKIYTGPDGHTHVTEGHVTENQINQATGIRFKETAAPAEYDWHTAPTTQYVLSLSGILEFETYSGQTFLLKPGEVLLAMDTTGSGHKWRLLGNDPWKRAYVLFAAGQEINFIPTTTEAEA</sequence>
<dbReference type="InterPro" id="IPR014710">
    <property type="entry name" value="RmlC-like_jellyroll"/>
</dbReference>
<evidence type="ECO:0008006" key="3">
    <source>
        <dbReference type="Google" id="ProtNLM"/>
    </source>
</evidence>
<evidence type="ECO:0000313" key="2">
    <source>
        <dbReference type="Proteomes" id="UP000253919"/>
    </source>
</evidence>
<comment type="caution">
    <text evidence="1">The sequence shown here is derived from an EMBL/GenBank/DDBJ whole genome shotgun (WGS) entry which is preliminary data.</text>
</comment>
<organism evidence="1 2">
    <name type="scientific">Adhaeribacter pallidiroseus</name>
    <dbReference type="NCBI Taxonomy" id="2072847"/>
    <lineage>
        <taxon>Bacteria</taxon>
        <taxon>Pseudomonadati</taxon>
        <taxon>Bacteroidota</taxon>
        <taxon>Cytophagia</taxon>
        <taxon>Cytophagales</taxon>
        <taxon>Hymenobacteraceae</taxon>
        <taxon>Adhaeribacter</taxon>
    </lineage>
</organism>
<gene>
    <name evidence="1" type="ORF">AHMF7616_03143</name>
</gene>
<dbReference type="Gene3D" id="2.60.120.10">
    <property type="entry name" value="Jelly Rolls"/>
    <property type="match status" value="1"/>
</dbReference>
<dbReference type="Proteomes" id="UP000253919">
    <property type="component" value="Unassembled WGS sequence"/>
</dbReference>
<dbReference type="EMBL" id="QASA01000001">
    <property type="protein sequence ID" value="RDC64529.1"/>
    <property type="molecule type" value="Genomic_DNA"/>
</dbReference>
<evidence type="ECO:0000313" key="1">
    <source>
        <dbReference type="EMBL" id="RDC64529.1"/>
    </source>
</evidence>